<dbReference type="AlphaFoldDB" id="A0A0C9UJS0"/>
<gene>
    <name evidence="2" type="ORF">M422DRAFT_273561</name>
</gene>
<accession>A0A0C9UJS0</accession>
<feature type="region of interest" description="Disordered" evidence="1">
    <location>
        <begin position="46"/>
        <end position="85"/>
    </location>
</feature>
<feature type="region of interest" description="Disordered" evidence="1">
    <location>
        <begin position="1"/>
        <end position="26"/>
    </location>
</feature>
<dbReference type="EMBL" id="KN837413">
    <property type="protein sequence ID" value="KIJ25470.1"/>
    <property type="molecule type" value="Genomic_DNA"/>
</dbReference>
<organism evidence="2 3">
    <name type="scientific">Sphaerobolus stellatus (strain SS14)</name>
    <dbReference type="NCBI Taxonomy" id="990650"/>
    <lineage>
        <taxon>Eukaryota</taxon>
        <taxon>Fungi</taxon>
        <taxon>Dikarya</taxon>
        <taxon>Basidiomycota</taxon>
        <taxon>Agaricomycotina</taxon>
        <taxon>Agaricomycetes</taxon>
        <taxon>Phallomycetidae</taxon>
        <taxon>Geastrales</taxon>
        <taxon>Sphaerobolaceae</taxon>
        <taxon>Sphaerobolus</taxon>
    </lineage>
</organism>
<keyword evidence="3" id="KW-1185">Reference proteome</keyword>
<feature type="compositionally biased region" description="Polar residues" evidence="1">
    <location>
        <begin position="65"/>
        <end position="85"/>
    </location>
</feature>
<evidence type="ECO:0000256" key="1">
    <source>
        <dbReference type="SAM" id="MobiDB-lite"/>
    </source>
</evidence>
<dbReference type="Proteomes" id="UP000054279">
    <property type="component" value="Unassembled WGS sequence"/>
</dbReference>
<evidence type="ECO:0000313" key="2">
    <source>
        <dbReference type="EMBL" id="KIJ25470.1"/>
    </source>
</evidence>
<dbReference type="HOGENOM" id="CLU_2514082_0_0_1"/>
<protein>
    <submittedName>
        <fullName evidence="2">Uncharacterized protein</fullName>
    </submittedName>
</protein>
<feature type="compositionally biased region" description="Polar residues" evidence="1">
    <location>
        <begin position="14"/>
        <end position="26"/>
    </location>
</feature>
<reference evidence="2 3" key="1">
    <citation type="submission" date="2014-06" db="EMBL/GenBank/DDBJ databases">
        <title>Evolutionary Origins and Diversification of the Mycorrhizal Mutualists.</title>
        <authorList>
            <consortium name="DOE Joint Genome Institute"/>
            <consortium name="Mycorrhizal Genomics Consortium"/>
            <person name="Kohler A."/>
            <person name="Kuo A."/>
            <person name="Nagy L.G."/>
            <person name="Floudas D."/>
            <person name="Copeland A."/>
            <person name="Barry K.W."/>
            <person name="Cichocki N."/>
            <person name="Veneault-Fourrey C."/>
            <person name="LaButti K."/>
            <person name="Lindquist E.A."/>
            <person name="Lipzen A."/>
            <person name="Lundell T."/>
            <person name="Morin E."/>
            <person name="Murat C."/>
            <person name="Riley R."/>
            <person name="Ohm R."/>
            <person name="Sun H."/>
            <person name="Tunlid A."/>
            <person name="Henrissat B."/>
            <person name="Grigoriev I.V."/>
            <person name="Hibbett D.S."/>
            <person name="Martin F."/>
        </authorList>
    </citation>
    <scope>NUCLEOTIDE SEQUENCE [LARGE SCALE GENOMIC DNA]</scope>
    <source>
        <strain evidence="2 3">SS14</strain>
    </source>
</reference>
<proteinExistence type="predicted"/>
<name>A0A0C9UJS0_SPHS4</name>
<sequence length="85" mass="8877">MSSGTRSYMHVQGRSPSSGVSTSQTRARSNALLYAPPMPCVPLPAVPNGLYAAALPTPPSTPAPNQRSNRASTATGRSPNVSQRR</sequence>
<evidence type="ECO:0000313" key="3">
    <source>
        <dbReference type="Proteomes" id="UP000054279"/>
    </source>
</evidence>